<evidence type="ECO:0000313" key="2">
    <source>
        <dbReference type="Proteomes" id="UP000784294"/>
    </source>
</evidence>
<protein>
    <submittedName>
        <fullName evidence="1">Uncharacterized protein</fullName>
    </submittedName>
</protein>
<dbReference type="OrthoDB" id="3838338at2759"/>
<name>A0A448XM84_9PLAT</name>
<keyword evidence="2" id="KW-1185">Reference proteome</keyword>
<sequence>MTLQSAFGSMLLVPKTALTQFLGLSRRFRARQLTATTYLDGLAGLLHRYDAEVISDAKSHSSLSDDQTTSSQVDMSWLAEMITLLPDVGLQRALLRVLLGEGAARLPNSGDTESGDLPNWLRQQVSKMKRPRAKAPPSWAKGVIALVTPCRFCGQVVLRRDLKMHTELANH</sequence>
<comment type="caution">
    <text evidence="1">The sequence shown here is derived from an EMBL/GenBank/DDBJ whole genome shotgun (WGS) entry which is preliminary data.</text>
</comment>
<dbReference type="AlphaFoldDB" id="A0A448XM84"/>
<organism evidence="1 2">
    <name type="scientific">Protopolystoma xenopodis</name>
    <dbReference type="NCBI Taxonomy" id="117903"/>
    <lineage>
        <taxon>Eukaryota</taxon>
        <taxon>Metazoa</taxon>
        <taxon>Spiralia</taxon>
        <taxon>Lophotrochozoa</taxon>
        <taxon>Platyhelminthes</taxon>
        <taxon>Monogenea</taxon>
        <taxon>Polyopisthocotylea</taxon>
        <taxon>Polystomatidea</taxon>
        <taxon>Polystomatidae</taxon>
        <taxon>Protopolystoma</taxon>
    </lineage>
</organism>
<dbReference type="Proteomes" id="UP000784294">
    <property type="component" value="Unassembled WGS sequence"/>
</dbReference>
<proteinExistence type="predicted"/>
<dbReference type="EMBL" id="CAAALY010263565">
    <property type="protein sequence ID" value="VEL40068.1"/>
    <property type="molecule type" value="Genomic_DNA"/>
</dbReference>
<gene>
    <name evidence="1" type="ORF">PXEA_LOCUS33508</name>
</gene>
<accession>A0A448XM84</accession>
<evidence type="ECO:0000313" key="1">
    <source>
        <dbReference type="EMBL" id="VEL40068.1"/>
    </source>
</evidence>
<reference evidence="1" key="1">
    <citation type="submission" date="2018-11" db="EMBL/GenBank/DDBJ databases">
        <authorList>
            <consortium name="Pathogen Informatics"/>
        </authorList>
    </citation>
    <scope>NUCLEOTIDE SEQUENCE</scope>
</reference>